<evidence type="ECO:0000259" key="5">
    <source>
        <dbReference type="Pfam" id="PF23936"/>
    </source>
</evidence>
<evidence type="ECO:0000259" key="4">
    <source>
        <dbReference type="Pfam" id="PF23925"/>
    </source>
</evidence>
<dbReference type="GO" id="GO:0000049">
    <property type="term" value="F:tRNA binding"/>
    <property type="evidence" value="ECO:0007669"/>
    <property type="project" value="TreeGrafter"/>
</dbReference>
<feature type="compositionally biased region" description="Low complexity" evidence="1">
    <location>
        <begin position="741"/>
        <end position="760"/>
    </location>
</feature>
<evidence type="ECO:0000259" key="3">
    <source>
        <dbReference type="Pfam" id="PF23878"/>
    </source>
</evidence>
<feature type="region of interest" description="Disordered" evidence="1">
    <location>
        <begin position="624"/>
        <end position="653"/>
    </location>
</feature>
<dbReference type="InterPro" id="IPR056169">
    <property type="entry name" value="HB_ELP1"/>
</dbReference>
<feature type="region of interest" description="Disordered" evidence="1">
    <location>
        <begin position="740"/>
        <end position="760"/>
    </location>
</feature>
<evidence type="ECO:0000313" key="6">
    <source>
        <dbReference type="EMBL" id="TNM98592.1"/>
    </source>
</evidence>
<evidence type="ECO:0000259" key="2">
    <source>
        <dbReference type="Pfam" id="PF23797"/>
    </source>
</evidence>
<gene>
    <name evidence="6" type="ORF">fugu_013156</name>
</gene>
<keyword evidence="7" id="KW-1185">Reference proteome</keyword>
<feature type="compositionally biased region" description="Low complexity" evidence="1">
    <location>
        <begin position="624"/>
        <end position="636"/>
    </location>
</feature>
<protein>
    <submittedName>
        <fullName evidence="6">Uncharacterized protein</fullName>
    </submittedName>
</protein>
<name>A0A4Z2C2W3_9TELE</name>
<feature type="domain" description="ELP1 three-helical bundle" evidence="5">
    <location>
        <begin position="550"/>
        <end position="716"/>
    </location>
</feature>
<organism evidence="6 7">
    <name type="scientific">Takifugu bimaculatus</name>
    <dbReference type="NCBI Taxonomy" id="433685"/>
    <lineage>
        <taxon>Eukaryota</taxon>
        <taxon>Metazoa</taxon>
        <taxon>Chordata</taxon>
        <taxon>Craniata</taxon>
        <taxon>Vertebrata</taxon>
        <taxon>Euteleostomi</taxon>
        <taxon>Actinopterygii</taxon>
        <taxon>Neopterygii</taxon>
        <taxon>Teleostei</taxon>
        <taxon>Neoteleostei</taxon>
        <taxon>Acanthomorphata</taxon>
        <taxon>Eupercaria</taxon>
        <taxon>Tetraodontiformes</taxon>
        <taxon>Tetradontoidea</taxon>
        <taxon>Tetraodontidae</taxon>
        <taxon>Takifugu</taxon>
    </lineage>
</organism>
<accession>A0A4Z2C2W3</accession>
<dbReference type="GO" id="GO:0005829">
    <property type="term" value="C:cytosol"/>
    <property type="evidence" value="ECO:0007669"/>
    <property type="project" value="TreeGrafter"/>
</dbReference>
<feature type="domain" description="ELP1 N-terminal second beta-propeller" evidence="2">
    <location>
        <begin position="24"/>
        <end position="155"/>
    </location>
</feature>
<comment type="caution">
    <text evidence="6">The sequence shown here is derived from an EMBL/GenBank/DDBJ whole genome shotgun (WGS) entry which is preliminary data.</text>
</comment>
<feature type="domain" description="ELP1 alpha-solenoid" evidence="4">
    <location>
        <begin position="197"/>
        <end position="371"/>
    </location>
</feature>
<evidence type="ECO:0000256" key="1">
    <source>
        <dbReference type="SAM" id="MobiDB-lite"/>
    </source>
</evidence>
<dbReference type="InterPro" id="IPR056165">
    <property type="entry name" value="Beta-prop_ELP1_2nd"/>
</dbReference>
<proteinExistence type="predicted"/>
<dbReference type="EMBL" id="SWLE01000006">
    <property type="protein sequence ID" value="TNM98592.1"/>
    <property type="molecule type" value="Genomic_DNA"/>
</dbReference>
<dbReference type="InterPro" id="IPR056166">
    <property type="entry name" value="TPR_ELP1"/>
</dbReference>
<dbReference type="GO" id="GO:0002926">
    <property type="term" value="P:tRNA wobble base 5-methoxycarbonylmethyl-2-thiouridinylation"/>
    <property type="evidence" value="ECO:0007669"/>
    <property type="project" value="TreeGrafter"/>
</dbReference>
<dbReference type="Pfam" id="PF23878">
    <property type="entry name" value="TPR_ELP1"/>
    <property type="match status" value="1"/>
</dbReference>
<reference evidence="6 7" key="1">
    <citation type="submission" date="2019-04" db="EMBL/GenBank/DDBJ databases">
        <title>The sequence and de novo assembly of Takifugu bimaculatus genome using PacBio and Hi-C technologies.</title>
        <authorList>
            <person name="Xu P."/>
            <person name="Liu B."/>
            <person name="Zhou Z."/>
        </authorList>
    </citation>
    <scope>NUCLEOTIDE SEQUENCE [LARGE SCALE GENOMIC DNA]</scope>
    <source>
        <strain evidence="6">TB-2018</strain>
        <tissue evidence="6">Muscle</tissue>
    </source>
</reference>
<dbReference type="Pfam" id="PF23797">
    <property type="entry name" value="Beta-prop_ELP1_2nd"/>
    <property type="match status" value="1"/>
</dbReference>
<dbReference type="AlphaFoldDB" id="A0A4Z2C2W3"/>
<dbReference type="PANTHER" id="PTHR12747">
    <property type="entry name" value="ELONGATOR COMPLEX PROTEIN 1"/>
    <property type="match status" value="1"/>
</dbReference>
<dbReference type="PANTHER" id="PTHR12747:SF0">
    <property type="entry name" value="ELONGATOR COMPLEX PROTEIN 1"/>
    <property type="match status" value="1"/>
</dbReference>
<dbReference type="Pfam" id="PF23925">
    <property type="entry name" value="A-sol_ELP1"/>
    <property type="match status" value="1"/>
</dbReference>
<sequence length="778" mass="86863">MLRPDGDAGDALTARCEVEVDGVVVSMVHSLQTGTVALQLEDGQIRRLLWDRPDPSVEGWCDPSGCSVSLPAPCTQTALCSIGGQEHLLGLTDRSHLYAGDTQLASNISSFAICNNFLLVTTHAHSCRCLRSTGSVAAAALASGDGQNDRDLRRWREDLESSLFVPQYTRVILQGVVLSSSARRCGCSFNGTKTLFYHLNFIYDHNPKVFLENIQTFISELNSTNHINLFLTELKEEDTTSSMYPRPDGSTLLPQTGGPKKVDVVCDALRRTMETLDQNKYFLSILTSHVKKTVPELEIALQKVHELRVKPPESPGSVSAEEALKYLLSSLTSIDLYDHSLGTYDFDLVLMVAEKSQKCDPKEYLPFLNMLKSLEQNYQRYTIDKHLKRYRKALQHLSKCGDGCFPEALQLVKEQKLFAEALRLYPADSPHYRALSCAYAEHLVEGRQAEQAGLLLWRCGELTSALQAFVSCSSWRNAICVAQQIPLPPEHLALLARDLAVKLSEQRRHAEAAVLLDQYAKDCEEAILALITGACWEEALRLIYTHNRQDITETNLKPALLDAVGAQNAFLDAQVATFTRHRSRLAAVREHKAKARLDMLDEEGLDCPDAELYSEASSVMTTSKYSHSNSRISSRSSKNRRKAERKKLSLKEGSPMEDRALMYALSELVTTVDKMREEVSDLLRALVLFQYHRQAEALQLAFQEALQMMEAAVPEVWPEGPQSGQTPLTGPNSTANSIMASFQQQQQQQQPPASQQDADFLVPPKMRNCIKWKLSILT</sequence>
<dbReference type="InterPro" id="IPR006849">
    <property type="entry name" value="Elp1"/>
</dbReference>
<dbReference type="Pfam" id="PF23936">
    <property type="entry name" value="HB_ELP1"/>
    <property type="match status" value="1"/>
</dbReference>
<dbReference type="GO" id="GO:0033588">
    <property type="term" value="C:elongator holoenzyme complex"/>
    <property type="evidence" value="ECO:0007669"/>
    <property type="project" value="InterPro"/>
</dbReference>
<dbReference type="InterPro" id="IPR056167">
    <property type="entry name" value="A-sol_ELP1"/>
</dbReference>
<dbReference type="Proteomes" id="UP000516260">
    <property type="component" value="Chromosome 14"/>
</dbReference>
<dbReference type="UniPathway" id="UPA00988"/>
<feature type="domain" description="ELP1 TPR" evidence="3">
    <location>
        <begin position="378"/>
        <end position="541"/>
    </location>
</feature>
<evidence type="ECO:0000313" key="7">
    <source>
        <dbReference type="Proteomes" id="UP000516260"/>
    </source>
</evidence>